<evidence type="ECO:0000313" key="2">
    <source>
        <dbReference type="Proteomes" id="UP000076154"/>
    </source>
</evidence>
<keyword evidence="2" id="KW-1185">Reference proteome</keyword>
<proteinExistence type="predicted"/>
<protein>
    <recommendedName>
        <fullName evidence="3">F-box domain-containing protein</fullName>
    </recommendedName>
</protein>
<dbReference type="AlphaFoldDB" id="A0A369J5E8"/>
<accession>A0A369J5E8</accession>
<comment type="caution">
    <text evidence="1">The sequence shown here is derived from an EMBL/GenBank/DDBJ whole genome shotgun (WGS) entry which is preliminary data.</text>
</comment>
<sequence>MESATHRALQIPEVLHEIFSKLGAQQNSPVNLPFGTYETVNGAAIAHEHQHTLGALARCCRGFSDPALDVLWEYMGSLIPLFKVLGLKRGDNDNYYLSRSITPSRWARFELYARRMRHLKCDNYGEEVDDVVFLRVAQCLQGRPLLPSLHSLTFPFSAQLFHLASPSLKRLDLSAGDHQSEKDGDAAISEWIAESSDQLEDLTATTESSLFILPTIGRFNTLRRLELWFDSWPPLDPHIVNKVFTLRSLVELTLILSKTLKRPSTPLSIVTDMHDLRKLVLSGPLFYIRHALTCAARAPLASLGIYLHKDHIGDFKNSLNPMLFPWRGTLRSLSLGEFEPAGLLQDLTVIEPFFELRKLREFFFNPAVPIDFCDKDLLVVAKAWPEMEMLKLDGKSSIDTPRATLAALQSFALWCPKLRSLCLHLGVAHVLSSPRVMSHRLHHLTIYPNIDGDPVVIARYIDALFPSLLSVTSQHRYKETEVERMVKQFQMVRDEDVWRRNMVH</sequence>
<dbReference type="InterPro" id="IPR032675">
    <property type="entry name" value="LRR_dom_sf"/>
</dbReference>
<name>A0A369J5E8_HYPMA</name>
<dbReference type="EMBL" id="LUEZ02000113">
    <property type="protein sequence ID" value="RDB17269.1"/>
    <property type="molecule type" value="Genomic_DNA"/>
</dbReference>
<reference evidence="1" key="1">
    <citation type="submission" date="2018-04" db="EMBL/GenBank/DDBJ databases">
        <title>Whole genome sequencing of Hypsizygus marmoreus.</title>
        <authorList>
            <person name="Choi I.-G."/>
            <person name="Min B."/>
            <person name="Kim J.-G."/>
            <person name="Kim S."/>
            <person name="Oh Y.-L."/>
            <person name="Kong W.-S."/>
            <person name="Park H."/>
            <person name="Jeong J."/>
            <person name="Song E.-S."/>
        </authorList>
    </citation>
    <scope>NUCLEOTIDE SEQUENCE [LARGE SCALE GENOMIC DNA]</scope>
    <source>
        <strain evidence="1">51987-8</strain>
    </source>
</reference>
<gene>
    <name evidence="1" type="ORF">Hypma_001953</name>
</gene>
<dbReference type="InParanoid" id="A0A369J5E8"/>
<dbReference type="OrthoDB" id="2663142at2759"/>
<evidence type="ECO:0000313" key="1">
    <source>
        <dbReference type="EMBL" id="RDB17269.1"/>
    </source>
</evidence>
<dbReference type="Proteomes" id="UP000076154">
    <property type="component" value="Unassembled WGS sequence"/>
</dbReference>
<dbReference type="SUPFAM" id="SSF52047">
    <property type="entry name" value="RNI-like"/>
    <property type="match status" value="1"/>
</dbReference>
<organism evidence="1 2">
    <name type="scientific">Hypsizygus marmoreus</name>
    <name type="common">White beech mushroom</name>
    <name type="synonym">Agaricus marmoreus</name>
    <dbReference type="NCBI Taxonomy" id="39966"/>
    <lineage>
        <taxon>Eukaryota</taxon>
        <taxon>Fungi</taxon>
        <taxon>Dikarya</taxon>
        <taxon>Basidiomycota</taxon>
        <taxon>Agaricomycotina</taxon>
        <taxon>Agaricomycetes</taxon>
        <taxon>Agaricomycetidae</taxon>
        <taxon>Agaricales</taxon>
        <taxon>Tricholomatineae</taxon>
        <taxon>Lyophyllaceae</taxon>
        <taxon>Hypsizygus</taxon>
    </lineage>
</organism>
<evidence type="ECO:0008006" key="3">
    <source>
        <dbReference type="Google" id="ProtNLM"/>
    </source>
</evidence>
<dbReference type="Gene3D" id="3.80.10.10">
    <property type="entry name" value="Ribonuclease Inhibitor"/>
    <property type="match status" value="1"/>
</dbReference>
<dbReference type="STRING" id="39966.A0A369J5E8"/>